<reference evidence="8 9" key="1">
    <citation type="submission" date="2019-10" db="EMBL/GenBank/DDBJ databases">
        <title>Whole genome shotgun sequence of Acrocarpospora macrocephala NBRC 16266.</title>
        <authorList>
            <person name="Ichikawa N."/>
            <person name="Kimura A."/>
            <person name="Kitahashi Y."/>
            <person name="Komaki H."/>
            <person name="Oguchi A."/>
        </authorList>
    </citation>
    <scope>NUCLEOTIDE SEQUENCE [LARGE SCALE GENOMIC DNA]</scope>
    <source>
        <strain evidence="8 9">NBRC 16266</strain>
    </source>
</reference>
<evidence type="ECO:0000313" key="8">
    <source>
        <dbReference type="EMBL" id="GES09377.1"/>
    </source>
</evidence>
<dbReference type="RefSeq" id="WP_170322481.1">
    <property type="nucleotide sequence ID" value="NZ_BAAAHL010000069.1"/>
</dbReference>
<keyword evidence="4 7" id="KW-0812">Transmembrane</keyword>
<feature type="transmembrane region" description="Helical" evidence="7">
    <location>
        <begin position="346"/>
        <end position="369"/>
    </location>
</feature>
<feature type="transmembrane region" description="Helical" evidence="7">
    <location>
        <begin position="381"/>
        <end position="399"/>
    </location>
</feature>
<gene>
    <name evidence="8" type="ORF">Amac_029730</name>
</gene>
<feature type="transmembrane region" description="Helical" evidence="7">
    <location>
        <begin position="140"/>
        <end position="158"/>
    </location>
</feature>
<comment type="caution">
    <text evidence="8">The sequence shown here is derived from an EMBL/GenBank/DDBJ whole genome shotgun (WGS) entry which is preliminary data.</text>
</comment>
<dbReference type="InterPro" id="IPR036259">
    <property type="entry name" value="MFS_trans_sf"/>
</dbReference>
<dbReference type="Pfam" id="PF05977">
    <property type="entry name" value="MFS_3"/>
    <property type="match status" value="1"/>
</dbReference>
<feature type="transmembrane region" description="Helical" evidence="7">
    <location>
        <begin position="197"/>
        <end position="219"/>
    </location>
</feature>
<sequence length="439" mass="46176">MTDAEAEHADHRAAAPIAPSTETQVGVTRWAWFLTSPRGRGIRALGYRPFRRVWATLFVGQLGFWIAMVSMQTFMARLTHSDPRWLGLLFFISFIPMLVLTSFAGVLADRVDRKVILMAGFGATTVTMGTLSALQFARLITPTLLLPFAFMVGTVFAFNAPAQQAIIAATVPAKDLTSAVSLMSVASNLSRVVGPTLAAPVIVLAGETVAFTLYALAGLGQLAILARVRVSPYEPEPAAPFLQQLSDGIMHARRRPPMGAALTVVCLSSLFAGAYTALLPVVADRAFGKGPDGFTAMVAIAGLGSMAGALFTGFRESAPTLRTGALLTGGFGATLALFSLTSNWPLALLLLALSGGTYFAAMTTLNTLIQLLAAENKRGRVMALFMIGWGGLVPLGGLWQGQVATALGTMQTLGLAGAVTTVVSVGIAVFSRRRTPLAD</sequence>
<dbReference type="PANTHER" id="PTHR23513">
    <property type="entry name" value="INTEGRAL MEMBRANE EFFLUX PROTEIN-RELATED"/>
    <property type="match status" value="1"/>
</dbReference>
<proteinExistence type="predicted"/>
<keyword evidence="2" id="KW-0813">Transport</keyword>
<comment type="subcellular location">
    <subcellularLocation>
        <location evidence="1">Cell membrane</location>
        <topology evidence="1">Multi-pass membrane protein</topology>
    </subcellularLocation>
</comment>
<keyword evidence="9" id="KW-1185">Reference proteome</keyword>
<dbReference type="GO" id="GO:0005886">
    <property type="term" value="C:plasma membrane"/>
    <property type="evidence" value="ECO:0007669"/>
    <property type="project" value="UniProtKB-SubCell"/>
</dbReference>
<keyword evidence="5 7" id="KW-1133">Transmembrane helix</keyword>
<dbReference type="InterPro" id="IPR010290">
    <property type="entry name" value="TM_effector"/>
</dbReference>
<evidence type="ECO:0000256" key="3">
    <source>
        <dbReference type="ARBA" id="ARBA00022475"/>
    </source>
</evidence>
<feature type="transmembrane region" description="Helical" evidence="7">
    <location>
        <begin position="165"/>
        <end position="185"/>
    </location>
</feature>
<dbReference type="CDD" id="cd06173">
    <property type="entry name" value="MFS_MefA_like"/>
    <property type="match status" value="1"/>
</dbReference>
<evidence type="ECO:0000256" key="4">
    <source>
        <dbReference type="ARBA" id="ARBA00022692"/>
    </source>
</evidence>
<feature type="transmembrane region" description="Helical" evidence="7">
    <location>
        <begin position="411"/>
        <end position="430"/>
    </location>
</feature>
<keyword evidence="6 7" id="KW-0472">Membrane</keyword>
<keyword evidence="3" id="KW-1003">Cell membrane</keyword>
<evidence type="ECO:0000256" key="1">
    <source>
        <dbReference type="ARBA" id="ARBA00004651"/>
    </source>
</evidence>
<evidence type="ECO:0000256" key="7">
    <source>
        <dbReference type="SAM" id="Phobius"/>
    </source>
</evidence>
<evidence type="ECO:0000256" key="2">
    <source>
        <dbReference type="ARBA" id="ARBA00022448"/>
    </source>
</evidence>
<feature type="transmembrane region" description="Helical" evidence="7">
    <location>
        <begin position="260"/>
        <end position="282"/>
    </location>
</feature>
<evidence type="ECO:0000256" key="5">
    <source>
        <dbReference type="ARBA" id="ARBA00022989"/>
    </source>
</evidence>
<dbReference type="Proteomes" id="UP000331127">
    <property type="component" value="Unassembled WGS sequence"/>
</dbReference>
<feature type="transmembrane region" description="Helical" evidence="7">
    <location>
        <begin position="294"/>
        <end position="314"/>
    </location>
</feature>
<dbReference type="Gene3D" id="1.20.1250.20">
    <property type="entry name" value="MFS general substrate transporter like domains"/>
    <property type="match status" value="1"/>
</dbReference>
<organism evidence="8 9">
    <name type="scientific">Acrocarpospora macrocephala</name>
    <dbReference type="NCBI Taxonomy" id="150177"/>
    <lineage>
        <taxon>Bacteria</taxon>
        <taxon>Bacillati</taxon>
        <taxon>Actinomycetota</taxon>
        <taxon>Actinomycetes</taxon>
        <taxon>Streptosporangiales</taxon>
        <taxon>Streptosporangiaceae</taxon>
        <taxon>Acrocarpospora</taxon>
    </lineage>
</organism>
<dbReference type="SUPFAM" id="SSF103473">
    <property type="entry name" value="MFS general substrate transporter"/>
    <property type="match status" value="1"/>
</dbReference>
<feature type="transmembrane region" description="Helical" evidence="7">
    <location>
        <begin position="53"/>
        <end position="73"/>
    </location>
</feature>
<dbReference type="PANTHER" id="PTHR23513:SF11">
    <property type="entry name" value="STAPHYLOFERRIN A TRANSPORTER"/>
    <property type="match status" value="1"/>
</dbReference>
<feature type="transmembrane region" description="Helical" evidence="7">
    <location>
        <begin position="115"/>
        <end position="134"/>
    </location>
</feature>
<feature type="transmembrane region" description="Helical" evidence="7">
    <location>
        <begin position="85"/>
        <end position="108"/>
    </location>
</feature>
<feature type="transmembrane region" description="Helical" evidence="7">
    <location>
        <begin position="321"/>
        <end position="340"/>
    </location>
</feature>
<dbReference type="EMBL" id="BLAE01000015">
    <property type="protein sequence ID" value="GES09377.1"/>
    <property type="molecule type" value="Genomic_DNA"/>
</dbReference>
<protein>
    <submittedName>
        <fullName evidence="8">MFS transporter</fullName>
    </submittedName>
</protein>
<accession>A0A5M3WJL9</accession>
<dbReference type="AlphaFoldDB" id="A0A5M3WJL9"/>
<evidence type="ECO:0000313" key="9">
    <source>
        <dbReference type="Proteomes" id="UP000331127"/>
    </source>
</evidence>
<name>A0A5M3WJL9_9ACTN</name>
<evidence type="ECO:0000256" key="6">
    <source>
        <dbReference type="ARBA" id="ARBA00023136"/>
    </source>
</evidence>